<dbReference type="AlphaFoldDB" id="A0AAW0CAJ8"/>
<feature type="compositionally biased region" description="Low complexity" evidence="1">
    <location>
        <begin position="109"/>
        <end position="132"/>
    </location>
</feature>
<evidence type="ECO:0000256" key="2">
    <source>
        <dbReference type="SAM" id="SignalP"/>
    </source>
</evidence>
<feature type="chain" id="PRO_5043350952" evidence="2">
    <location>
        <begin position="20"/>
        <end position="193"/>
    </location>
</feature>
<keyword evidence="4" id="KW-1185">Reference proteome</keyword>
<sequence length="193" mass="21570">MFTVVQVFLLFIVVCYILMNRETPQVSKILVVFRLQSLSLDYLPSSWVLRMTSVPLLRHVLVVVYKRSRAQHKANSDNNPLTTVSSIYSTFILAMSSAPSHSHSKAVMARADSTSSLRRRATSSTSDSTSNRAVRDDTPELEPSLPEAVKPSPSSPALLYYQLAPKIAAEYKKLLQRRTTAPVCPPMERDARC</sequence>
<protein>
    <submittedName>
        <fullName evidence="3">Uncharacterized protein</fullName>
    </submittedName>
</protein>
<accession>A0AAW0CAJ8</accession>
<evidence type="ECO:0000313" key="4">
    <source>
        <dbReference type="Proteomes" id="UP001362999"/>
    </source>
</evidence>
<keyword evidence="2" id="KW-0732">Signal</keyword>
<reference evidence="3 4" key="1">
    <citation type="journal article" date="2024" name="J Genomics">
        <title>Draft genome sequencing and assembly of Favolaschia claudopus CIRM-BRFM 2984 isolated from oak limbs.</title>
        <authorList>
            <person name="Navarro D."/>
            <person name="Drula E."/>
            <person name="Chaduli D."/>
            <person name="Cazenave R."/>
            <person name="Ahrendt S."/>
            <person name="Wang J."/>
            <person name="Lipzen A."/>
            <person name="Daum C."/>
            <person name="Barry K."/>
            <person name="Grigoriev I.V."/>
            <person name="Favel A."/>
            <person name="Rosso M.N."/>
            <person name="Martin F."/>
        </authorList>
    </citation>
    <scope>NUCLEOTIDE SEQUENCE [LARGE SCALE GENOMIC DNA]</scope>
    <source>
        <strain evidence="3 4">CIRM-BRFM 2984</strain>
    </source>
</reference>
<dbReference type="EMBL" id="JAWWNJ010000019">
    <property type="protein sequence ID" value="KAK7036189.1"/>
    <property type="molecule type" value="Genomic_DNA"/>
</dbReference>
<evidence type="ECO:0000256" key="1">
    <source>
        <dbReference type="SAM" id="MobiDB-lite"/>
    </source>
</evidence>
<proteinExistence type="predicted"/>
<organism evidence="3 4">
    <name type="scientific">Favolaschia claudopus</name>
    <dbReference type="NCBI Taxonomy" id="2862362"/>
    <lineage>
        <taxon>Eukaryota</taxon>
        <taxon>Fungi</taxon>
        <taxon>Dikarya</taxon>
        <taxon>Basidiomycota</taxon>
        <taxon>Agaricomycotina</taxon>
        <taxon>Agaricomycetes</taxon>
        <taxon>Agaricomycetidae</taxon>
        <taxon>Agaricales</taxon>
        <taxon>Marasmiineae</taxon>
        <taxon>Mycenaceae</taxon>
        <taxon>Favolaschia</taxon>
    </lineage>
</organism>
<feature type="signal peptide" evidence="2">
    <location>
        <begin position="1"/>
        <end position="19"/>
    </location>
</feature>
<evidence type="ECO:0000313" key="3">
    <source>
        <dbReference type="EMBL" id="KAK7036189.1"/>
    </source>
</evidence>
<gene>
    <name evidence="3" type="ORF">R3P38DRAFT_3183981</name>
</gene>
<dbReference type="Proteomes" id="UP001362999">
    <property type="component" value="Unassembled WGS sequence"/>
</dbReference>
<name>A0AAW0CAJ8_9AGAR</name>
<comment type="caution">
    <text evidence="3">The sequence shown here is derived from an EMBL/GenBank/DDBJ whole genome shotgun (WGS) entry which is preliminary data.</text>
</comment>
<feature type="region of interest" description="Disordered" evidence="1">
    <location>
        <begin position="104"/>
        <end position="154"/>
    </location>
</feature>